<feature type="domain" description="FAD/NAD(P)-binding" evidence="5">
    <location>
        <begin position="6"/>
        <end position="299"/>
    </location>
</feature>
<dbReference type="SUPFAM" id="SSF55424">
    <property type="entry name" value="FAD/NAD-linked reductases, dimerisation (C-terminal) domain"/>
    <property type="match status" value="1"/>
</dbReference>
<feature type="domain" description="Pyridine nucleotide-disulphide oxidoreductase dimerisation" evidence="4">
    <location>
        <begin position="336"/>
        <end position="442"/>
    </location>
</feature>
<dbReference type="AlphaFoldDB" id="A0AAW9QZ39"/>
<dbReference type="PANTHER" id="PTHR43014">
    <property type="entry name" value="MERCURIC REDUCTASE"/>
    <property type="match status" value="1"/>
</dbReference>
<evidence type="ECO:0000313" key="6">
    <source>
        <dbReference type="EMBL" id="MEG3439591.1"/>
    </source>
</evidence>
<evidence type="ECO:0000256" key="2">
    <source>
        <dbReference type="ARBA" id="ARBA00022630"/>
    </source>
</evidence>
<keyword evidence="3" id="KW-0274">FAD</keyword>
<evidence type="ECO:0000259" key="4">
    <source>
        <dbReference type="Pfam" id="PF02852"/>
    </source>
</evidence>
<dbReference type="InterPro" id="IPR023753">
    <property type="entry name" value="FAD/NAD-binding_dom"/>
</dbReference>
<dbReference type="InterPro" id="IPR016156">
    <property type="entry name" value="FAD/NAD-linked_Rdtase_dimer_sf"/>
</dbReference>
<dbReference type="GO" id="GO:0050660">
    <property type="term" value="F:flavin adenine dinucleotide binding"/>
    <property type="evidence" value="ECO:0007669"/>
    <property type="project" value="TreeGrafter"/>
</dbReference>
<accession>A0AAW9QZ39</accession>
<dbReference type="Pfam" id="PF02852">
    <property type="entry name" value="Pyr_redox_dim"/>
    <property type="match status" value="1"/>
</dbReference>
<proteinExistence type="predicted"/>
<gene>
    <name evidence="6" type="ORF">V0288_20860</name>
</gene>
<comment type="caution">
    <text evidence="6">The sequence shown here is derived from an EMBL/GenBank/DDBJ whole genome shotgun (WGS) entry which is preliminary data.</text>
</comment>
<comment type="cofactor">
    <cofactor evidence="1">
        <name>FAD</name>
        <dbReference type="ChEBI" id="CHEBI:57692"/>
    </cofactor>
</comment>
<keyword evidence="7" id="KW-1185">Reference proteome</keyword>
<dbReference type="PRINTS" id="PR00368">
    <property type="entry name" value="FADPNR"/>
</dbReference>
<dbReference type="Proteomes" id="UP001328733">
    <property type="component" value="Unassembled WGS sequence"/>
</dbReference>
<reference evidence="6 7" key="1">
    <citation type="submission" date="2024-01" db="EMBL/GenBank/DDBJ databases">
        <title>Genomic insights into the taxonomy and metabolism of the cyanobacterium Pannus brasiliensis CCIBt3594.</title>
        <authorList>
            <person name="Machado M."/>
            <person name="Botero N.B."/>
            <person name="Andreote A.P.D."/>
            <person name="Feitosa A.M.T."/>
            <person name="Popin R."/>
            <person name="Sivonen K."/>
            <person name="Fiore M.F."/>
        </authorList>
    </citation>
    <scope>NUCLEOTIDE SEQUENCE [LARGE SCALE GENOMIC DNA]</scope>
    <source>
        <strain evidence="6 7">CCIBt3594</strain>
    </source>
</reference>
<dbReference type="GO" id="GO:0003955">
    <property type="term" value="F:NAD(P)H dehydrogenase (quinone) activity"/>
    <property type="evidence" value="ECO:0007669"/>
    <property type="project" value="TreeGrafter"/>
</dbReference>
<dbReference type="RefSeq" id="WP_332867071.1">
    <property type="nucleotide sequence ID" value="NZ_JBAFSM010000053.1"/>
</dbReference>
<dbReference type="InterPro" id="IPR036188">
    <property type="entry name" value="FAD/NAD-bd_sf"/>
</dbReference>
<dbReference type="EMBL" id="JBAFSM010000053">
    <property type="protein sequence ID" value="MEG3439591.1"/>
    <property type="molecule type" value="Genomic_DNA"/>
</dbReference>
<dbReference type="PANTHER" id="PTHR43014:SF2">
    <property type="entry name" value="MERCURIC REDUCTASE"/>
    <property type="match status" value="1"/>
</dbReference>
<name>A0AAW9QZ39_9CHRO</name>
<sequence>MTLTHDLVIIGATREGIHTAKKAIDLKKRVALVQQPFNGHFEASEDIFAAISTRIARLYQLASQWEDAERLPRWDHVHSWAREVENEVKNRDSLAILSAMGVDVIEGSGEFVRLPRLGFVVENRKLFANSYLIATSCRPEAREILGLGEMDYLTPRDIAKIEDLETIPHRFAILGETPIALQLAWILRYFGKEITLIVSENSLLPDEDRDISRLVSAILEAEGIELLTDQSVSQVKAIERQKWLQLENRAIEVDEIVIAGEYRSNYEGLNLEGVGVAVEKGIIQVNSRLQTTNPRIFACSLPENGYPDPSLDRYRGSIALQNALFSANIPVNTDSIARVIPFSPPIARVGLTEKQARQKYGDRIKVITYPLKNSIALTMTGEDTGFCKIIVLENGKILGARWIGWGGEEAIGSIALAMRENIKIDALNLSIYPFATVSEIIGEIGDRFHRRKSWLDRLIDWLKNLD</sequence>
<organism evidence="6 7">
    <name type="scientific">Pannus brasiliensis CCIBt3594</name>
    <dbReference type="NCBI Taxonomy" id="1427578"/>
    <lineage>
        <taxon>Bacteria</taxon>
        <taxon>Bacillati</taxon>
        <taxon>Cyanobacteriota</taxon>
        <taxon>Cyanophyceae</taxon>
        <taxon>Oscillatoriophycideae</taxon>
        <taxon>Chroococcales</taxon>
        <taxon>Microcystaceae</taxon>
        <taxon>Pannus</taxon>
    </lineage>
</organism>
<dbReference type="PRINTS" id="PR00411">
    <property type="entry name" value="PNDRDTASEI"/>
</dbReference>
<dbReference type="Pfam" id="PF07992">
    <property type="entry name" value="Pyr_redox_2"/>
    <property type="match status" value="1"/>
</dbReference>
<evidence type="ECO:0000259" key="5">
    <source>
        <dbReference type="Pfam" id="PF07992"/>
    </source>
</evidence>
<evidence type="ECO:0000313" key="7">
    <source>
        <dbReference type="Proteomes" id="UP001328733"/>
    </source>
</evidence>
<dbReference type="SUPFAM" id="SSF51905">
    <property type="entry name" value="FAD/NAD(P)-binding domain"/>
    <property type="match status" value="1"/>
</dbReference>
<dbReference type="Gene3D" id="3.30.390.30">
    <property type="match status" value="1"/>
</dbReference>
<keyword evidence="2" id="KW-0285">Flavoprotein</keyword>
<evidence type="ECO:0000256" key="1">
    <source>
        <dbReference type="ARBA" id="ARBA00001974"/>
    </source>
</evidence>
<protein>
    <submittedName>
        <fullName evidence="6">FAD-dependent oxidoreductase</fullName>
    </submittedName>
</protein>
<dbReference type="InterPro" id="IPR004099">
    <property type="entry name" value="Pyr_nucl-diS_OxRdtase_dimer"/>
</dbReference>
<evidence type="ECO:0000256" key="3">
    <source>
        <dbReference type="ARBA" id="ARBA00022827"/>
    </source>
</evidence>
<dbReference type="Gene3D" id="3.50.50.60">
    <property type="entry name" value="FAD/NAD(P)-binding domain"/>
    <property type="match status" value="2"/>
</dbReference>